<dbReference type="Proteomes" id="UP000620124">
    <property type="component" value="Unassembled WGS sequence"/>
</dbReference>
<feature type="region of interest" description="Disordered" evidence="1">
    <location>
        <begin position="174"/>
        <end position="194"/>
    </location>
</feature>
<feature type="region of interest" description="Disordered" evidence="1">
    <location>
        <begin position="51"/>
        <end position="80"/>
    </location>
</feature>
<comment type="caution">
    <text evidence="3">The sequence shown here is derived from an EMBL/GenBank/DDBJ whole genome shotgun (WGS) entry which is preliminary data.</text>
</comment>
<evidence type="ECO:0000256" key="1">
    <source>
        <dbReference type="SAM" id="MobiDB-lite"/>
    </source>
</evidence>
<name>A0A8H6WX82_9AGAR</name>
<reference evidence="3" key="1">
    <citation type="submission" date="2020-05" db="EMBL/GenBank/DDBJ databases">
        <title>Mycena genomes resolve the evolution of fungal bioluminescence.</title>
        <authorList>
            <person name="Tsai I.J."/>
        </authorList>
    </citation>
    <scope>NUCLEOTIDE SEQUENCE</scope>
    <source>
        <strain evidence="3">CCC161011</strain>
    </source>
</reference>
<dbReference type="EMBL" id="JACAZI010000033">
    <property type="protein sequence ID" value="KAF7330333.1"/>
    <property type="molecule type" value="Genomic_DNA"/>
</dbReference>
<accession>A0A8H6WX82</accession>
<keyword evidence="2" id="KW-0732">Signal</keyword>
<feature type="chain" id="PRO_5034187168" evidence="2">
    <location>
        <begin position="19"/>
        <end position="267"/>
    </location>
</feature>
<feature type="compositionally biased region" description="Low complexity" evidence="1">
    <location>
        <begin position="174"/>
        <end position="192"/>
    </location>
</feature>
<sequence length="267" mass="28821">MKIQISLAVFFLGSVVSANLGFSSRNDQLLPSSVERSEVLEKKEIVERNADRFRRGLPPLPPTRRTSGYRPKPRPSERPCVPLSSTWGRIEVTKADGSVAGYIRKEFDPQHAYTLTTSMSSALQVNLPSTSPFDGPFNIITTNGQDNGHPYLGAVGGGKGYHLGHGQRGSAYLAGTGASPANSPPSSGAGTSMQSIIYNAPGESQIWSMACETREISAQWTNSDFSQPATIIFYDTVEKYLGLTSDLEAFNVGPQDAHAVTFTFVPM</sequence>
<organism evidence="3 4">
    <name type="scientific">Mycena venus</name>
    <dbReference type="NCBI Taxonomy" id="2733690"/>
    <lineage>
        <taxon>Eukaryota</taxon>
        <taxon>Fungi</taxon>
        <taxon>Dikarya</taxon>
        <taxon>Basidiomycota</taxon>
        <taxon>Agaricomycotina</taxon>
        <taxon>Agaricomycetes</taxon>
        <taxon>Agaricomycetidae</taxon>
        <taxon>Agaricales</taxon>
        <taxon>Marasmiineae</taxon>
        <taxon>Mycenaceae</taxon>
        <taxon>Mycena</taxon>
    </lineage>
</organism>
<protein>
    <submittedName>
        <fullName evidence="3">Uncharacterized protein</fullName>
    </submittedName>
</protein>
<proteinExistence type="predicted"/>
<evidence type="ECO:0000313" key="3">
    <source>
        <dbReference type="EMBL" id="KAF7330333.1"/>
    </source>
</evidence>
<evidence type="ECO:0000256" key="2">
    <source>
        <dbReference type="SAM" id="SignalP"/>
    </source>
</evidence>
<dbReference type="AlphaFoldDB" id="A0A8H6WX82"/>
<gene>
    <name evidence="3" type="ORF">MVEN_02471600</name>
</gene>
<keyword evidence="4" id="KW-1185">Reference proteome</keyword>
<dbReference type="OrthoDB" id="4584900at2759"/>
<feature type="signal peptide" evidence="2">
    <location>
        <begin position="1"/>
        <end position="18"/>
    </location>
</feature>
<evidence type="ECO:0000313" key="4">
    <source>
        <dbReference type="Proteomes" id="UP000620124"/>
    </source>
</evidence>